<reference evidence="1 2" key="1">
    <citation type="journal article" date="2021" name="Nat. Plants">
        <title>The Taxus genome provides insights into paclitaxel biosynthesis.</title>
        <authorList>
            <person name="Xiong X."/>
            <person name="Gou J."/>
            <person name="Liao Q."/>
            <person name="Li Y."/>
            <person name="Zhou Q."/>
            <person name="Bi G."/>
            <person name="Li C."/>
            <person name="Du R."/>
            <person name="Wang X."/>
            <person name="Sun T."/>
            <person name="Guo L."/>
            <person name="Liang H."/>
            <person name="Lu P."/>
            <person name="Wu Y."/>
            <person name="Zhang Z."/>
            <person name="Ro D.K."/>
            <person name="Shang Y."/>
            <person name="Huang S."/>
            <person name="Yan J."/>
        </authorList>
    </citation>
    <scope>NUCLEOTIDE SEQUENCE [LARGE SCALE GENOMIC DNA]</scope>
    <source>
        <strain evidence="1">Ta-2019</strain>
    </source>
</reference>
<protein>
    <submittedName>
        <fullName evidence="1">Uncharacterized protein</fullName>
    </submittedName>
</protein>
<name>A0AA38FV71_TAXCH</name>
<comment type="caution">
    <text evidence="1">The sequence shown here is derived from an EMBL/GenBank/DDBJ whole genome shotgun (WGS) entry which is preliminary data.</text>
</comment>
<organism evidence="1 2">
    <name type="scientific">Taxus chinensis</name>
    <name type="common">Chinese yew</name>
    <name type="synonym">Taxus wallichiana var. chinensis</name>
    <dbReference type="NCBI Taxonomy" id="29808"/>
    <lineage>
        <taxon>Eukaryota</taxon>
        <taxon>Viridiplantae</taxon>
        <taxon>Streptophyta</taxon>
        <taxon>Embryophyta</taxon>
        <taxon>Tracheophyta</taxon>
        <taxon>Spermatophyta</taxon>
        <taxon>Pinopsida</taxon>
        <taxon>Pinidae</taxon>
        <taxon>Conifers II</taxon>
        <taxon>Cupressales</taxon>
        <taxon>Taxaceae</taxon>
        <taxon>Taxus</taxon>
    </lineage>
</organism>
<evidence type="ECO:0000313" key="2">
    <source>
        <dbReference type="Proteomes" id="UP000824469"/>
    </source>
</evidence>
<dbReference type="EMBL" id="JAHRHJ020000007">
    <property type="protein sequence ID" value="KAH9309854.1"/>
    <property type="molecule type" value="Genomic_DNA"/>
</dbReference>
<gene>
    <name evidence="1" type="ORF">KI387_037765</name>
</gene>
<dbReference type="AlphaFoldDB" id="A0AA38FV71"/>
<evidence type="ECO:0000313" key="1">
    <source>
        <dbReference type="EMBL" id="KAH9309854.1"/>
    </source>
</evidence>
<feature type="non-terminal residue" evidence="1">
    <location>
        <position position="73"/>
    </location>
</feature>
<accession>A0AA38FV71</accession>
<feature type="non-terminal residue" evidence="1">
    <location>
        <position position="1"/>
    </location>
</feature>
<dbReference type="Proteomes" id="UP000824469">
    <property type="component" value="Unassembled WGS sequence"/>
</dbReference>
<keyword evidence="2" id="KW-1185">Reference proteome</keyword>
<proteinExistence type="predicted"/>
<sequence length="73" mass="8447">IGVPDAADKFVWEYSEEDPSPTTIFEKYTYDSMTPVHKAGLEKWYTHLRNVFGAEWRIPEQLPVLTVGEAEFL</sequence>